<dbReference type="Pfam" id="PF13456">
    <property type="entry name" value="RVT_3"/>
    <property type="match status" value="1"/>
</dbReference>
<dbReference type="SUPFAM" id="SSF53098">
    <property type="entry name" value="Ribonuclease H-like"/>
    <property type="match status" value="1"/>
</dbReference>
<dbReference type="PANTHER" id="PTHR47074">
    <property type="entry name" value="BNAC02G40300D PROTEIN"/>
    <property type="match status" value="1"/>
</dbReference>
<dbReference type="PANTHER" id="PTHR47074:SF21">
    <property type="entry name" value="RNASE H TYPE-1 DOMAIN-CONTAINING PROTEIN"/>
    <property type="match status" value="1"/>
</dbReference>
<evidence type="ECO:0000259" key="1">
    <source>
        <dbReference type="Pfam" id="PF13456"/>
    </source>
</evidence>
<reference evidence="3" key="2">
    <citation type="submission" date="2025-08" db="UniProtKB">
        <authorList>
            <consortium name="RefSeq"/>
        </authorList>
    </citation>
    <scope>IDENTIFICATION</scope>
    <source>
        <tissue evidence="3">Leaf</tissue>
    </source>
</reference>
<dbReference type="CDD" id="cd06222">
    <property type="entry name" value="RNase_H_like"/>
    <property type="match status" value="1"/>
</dbReference>
<reference evidence="2" key="1">
    <citation type="journal article" date="2021" name="Nat. Commun.">
        <title>Genomic analyses provide insights into spinach domestication and the genetic basis of agronomic traits.</title>
        <authorList>
            <person name="Cai X."/>
            <person name="Sun X."/>
            <person name="Xu C."/>
            <person name="Sun H."/>
            <person name="Wang X."/>
            <person name="Ge C."/>
            <person name="Zhang Z."/>
            <person name="Wang Q."/>
            <person name="Fei Z."/>
            <person name="Jiao C."/>
            <person name="Wang Q."/>
        </authorList>
    </citation>
    <scope>NUCLEOTIDE SEQUENCE [LARGE SCALE GENOMIC DNA]</scope>
    <source>
        <strain evidence="2">cv. Varoflay</strain>
    </source>
</reference>
<evidence type="ECO:0000313" key="2">
    <source>
        <dbReference type="Proteomes" id="UP000813463"/>
    </source>
</evidence>
<proteinExistence type="predicted"/>
<sequence length="148" mass="16588">MRSTSPKVWLAPPEGIIKINCDASLSTEEWVPRDWKGDVIFSASIRVRAYCPPVVAECMAAAMAVHLASNHGLSNVIIETDCLVLVNRLCKALIFFTDLDAILEDTISWCHVKRDGNTVAHNLARLVPFGVEQIWENHSPCERLLRMF</sequence>
<dbReference type="RefSeq" id="XP_056695826.1">
    <property type="nucleotide sequence ID" value="XM_056839848.1"/>
</dbReference>
<dbReference type="InterPro" id="IPR012337">
    <property type="entry name" value="RNaseH-like_sf"/>
</dbReference>
<keyword evidence="2" id="KW-1185">Reference proteome</keyword>
<dbReference type="InterPro" id="IPR044730">
    <property type="entry name" value="RNase_H-like_dom_plant"/>
</dbReference>
<name>A0ABM3RJQ1_SPIOL</name>
<accession>A0ABM3RJQ1</accession>
<evidence type="ECO:0000313" key="3">
    <source>
        <dbReference type="RefSeq" id="XP_056695826.1"/>
    </source>
</evidence>
<dbReference type="InterPro" id="IPR036397">
    <property type="entry name" value="RNaseH_sf"/>
</dbReference>
<gene>
    <name evidence="3" type="primary">LOC130470204</name>
</gene>
<organism evidence="2 3">
    <name type="scientific">Spinacia oleracea</name>
    <name type="common">Spinach</name>
    <dbReference type="NCBI Taxonomy" id="3562"/>
    <lineage>
        <taxon>Eukaryota</taxon>
        <taxon>Viridiplantae</taxon>
        <taxon>Streptophyta</taxon>
        <taxon>Embryophyta</taxon>
        <taxon>Tracheophyta</taxon>
        <taxon>Spermatophyta</taxon>
        <taxon>Magnoliopsida</taxon>
        <taxon>eudicotyledons</taxon>
        <taxon>Gunneridae</taxon>
        <taxon>Pentapetalae</taxon>
        <taxon>Caryophyllales</taxon>
        <taxon>Chenopodiaceae</taxon>
        <taxon>Chenopodioideae</taxon>
        <taxon>Anserineae</taxon>
        <taxon>Spinacia</taxon>
    </lineage>
</organism>
<dbReference type="Proteomes" id="UP000813463">
    <property type="component" value="Chromosome 3"/>
</dbReference>
<dbReference type="InterPro" id="IPR002156">
    <property type="entry name" value="RNaseH_domain"/>
</dbReference>
<protein>
    <recommendedName>
        <fullName evidence="1">RNase H type-1 domain-containing protein</fullName>
    </recommendedName>
</protein>
<feature type="domain" description="RNase H type-1" evidence="1">
    <location>
        <begin position="20"/>
        <end position="125"/>
    </location>
</feature>
<dbReference type="GeneID" id="130470204"/>
<dbReference type="Gene3D" id="3.30.420.10">
    <property type="entry name" value="Ribonuclease H-like superfamily/Ribonuclease H"/>
    <property type="match status" value="1"/>
</dbReference>
<dbReference type="InterPro" id="IPR052929">
    <property type="entry name" value="RNase_H-like_EbsB-rel"/>
</dbReference>